<reference evidence="1 2" key="1">
    <citation type="submission" date="2019-06" db="EMBL/GenBank/DDBJ databases">
        <authorList>
            <person name="Yang Y."/>
        </authorList>
    </citation>
    <scope>NUCLEOTIDE SEQUENCE [LARGE SCALE GENOMIC DNA]</scope>
    <source>
        <strain evidence="1 2">BIT-26</strain>
    </source>
</reference>
<evidence type="ECO:0000313" key="1">
    <source>
        <dbReference type="EMBL" id="TPW44622.1"/>
    </source>
</evidence>
<proteinExistence type="predicted"/>
<accession>A0A506VGM7</accession>
<name>A0A506VGM7_9GAMM</name>
<keyword evidence="2" id="KW-1185">Reference proteome</keyword>
<dbReference type="AlphaFoldDB" id="A0A506VGM7"/>
<organism evidence="1 2">
    <name type="scientific">Mixta tenebrionis</name>
    <dbReference type="NCBI Taxonomy" id="2562439"/>
    <lineage>
        <taxon>Bacteria</taxon>
        <taxon>Pseudomonadati</taxon>
        <taxon>Pseudomonadota</taxon>
        <taxon>Gammaproteobacteria</taxon>
        <taxon>Enterobacterales</taxon>
        <taxon>Erwiniaceae</taxon>
        <taxon>Mixta</taxon>
    </lineage>
</organism>
<dbReference type="Proteomes" id="UP000319523">
    <property type="component" value="Unassembled WGS sequence"/>
</dbReference>
<dbReference type="OrthoDB" id="612868at2"/>
<comment type="caution">
    <text evidence="1">The sequence shown here is derived from an EMBL/GenBank/DDBJ whole genome shotgun (WGS) entry which is preliminary data.</text>
</comment>
<dbReference type="EMBL" id="VHQI01000001">
    <property type="protein sequence ID" value="TPW44622.1"/>
    <property type="molecule type" value="Genomic_DNA"/>
</dbReference>
<evidence type="ECO:0000313" key="2">
    <source>
        <dbReference type="Proteomes" id="UP000319523"/>
    </source>
</evidence>
<dbReference type="Pfam" id="PF11692">
    <property type="entry name" value="DUF3289"/>
    <property type="match status" value="1"/>
</dbReference>
<protein>
    <submittedName>
        <fullName evidence="1">DUF3289 family protein</fullName>
    </submittedName>
</protein>
<gene>
    <name evidence="1" type="ORF">FKM52_02620</name>
</gene>
<sequence length="182" mass="21234">MEPILIYSTERRFNDSSSDDMRYGDLTETYLRNHLNLRDVSTVVNPCTMELISPFSHPQNRFYSPKPGKKLSKQQCVQLMFDDLRKLTLPFSFWGPYNRIITDMFTHMQVANGHRFSNALLNAALNHNIISDKSPNSSIKRIKEILDRNIDWEKKESAFGSNTSNINKYQRRYASEIYKNSG</sequence>
<dbReference type="InterPro" id="IPR017483">
    <property type="entry name" value="CHP03034"/>
</dbReference>